<gene>
    <name evidence="1" type="ORF">M595_4830</name>
</gene>
<reference evidence="1 2" key="1">
    <citation type="journal article" date="2013" name="Front. Microbiol.">
        <title>Comparative genomic analyses of the cyanobacterium, Lyngbya aestuarii BL J, a powerful hydrogen producer.</title>
        <authorList>
            <person name="Kothari A."/>
            <person name="Vaughn M."/>
            <person name="Garcia-Pichel F."/>
        </authorList>
    </citation>
    <scope>NUCLEOTIDE SEQUENCE [LARGE SCALE GENOMIC DNA]</scope>
    <source>
        <strain evidence="1 2">BL J</strain>
    </source>
</reference>
<organism evidence="1 2">
    <name type="scientific">Lyngbya aestuarii BL J</name>
    <dbReference type="NCBI Taxonomy" id="1348334"/>
    <lineage>
        <taxon>Bacteria</taxon>
        <taxon>Bacillati</taxon>
        <taxon>Cyanobacteriota</taxon>
        <taxon>Cyanophyceae</taxon>
        <taxon>Oscillatoriophycideae</taxon>
        <taxon>Oscillatoriales</taxon>
        <taxon>Microcoleaceae</taxon>
        <taxon>Lyngbya</taxon>
    </lineage>
</organism>
<dbReference type="EMBL" id="AUZM01000064">
    <property type="protein sequence ID" value="ERT05199.1"/>
    <property type="molecule type" value="Genomic_DNA"/>
</dbReference>
<dbReference type="AlphaFoldDB" id="U7QBG3"/>
<comment type="caution">
    <text evidence="1">The sequence shown here is derived from an EMBL/GenBank/DDBJ whole genome shotgun (WGS) entry which is preliminary data.</text>
</comment>
<accession>U7QBG3</accession>
<protein>
    <submittedName>
        <fullName evidence="1">Uncharacterized protein</fullName>
    </submittedName>
</protein>
<evidence type="ECO:0000313" key="2">
    <source>
        <dbReference type="Proteomes" id="UP000017127"/>
    </source>
</evidence>
<keyword evidence="2" id="KW-1185">Reference proteome</keyword>
<sequence>MLARVTLQKISAVFFQVRFKLLAQDLGYRLIKLEDVALV</sequence>
<evidence type="ECO:0000313" key="1">
    <source>
        <dbReference type="EMBL" id="ERT05199.1"/>
    </source>
</evidence>
<dbReference type="Proteomes" id="UP000017127">
    <property type="component" value="Unassembled WGS sequence"/>
</dbReference>
<proteinExistence type="predicted"/>
<name>U7QBG3_9CYAN</name>